<dbReference type="Proteomes" id="UP000663828">
    <property type="component" value="Unassembled WGS sequence"/>
</dbReference>
<sequence length="343" mass="40124">MSSHCLDGGQLILNQTLNTFFCLCDPCYHGINCSELIPRKQQIQFDENLHDLIISLIILCLSLLNNPLTIHVCLKSVRIRRTNIGVYLIIYCVICIIGTIILTIDHFIQYFKPFYSSNDEELYETLHCLLERIGGHVTIFICLWLSALIAYERVLIICSTVRMNATRWRSIYILLISTCFILPSSTLMLIYGCEWGVVHKNFKSRFTSALVYTIGGVAGILYVLSTILLLKNFTKRMADMTTEPKSKTRICLRFSRDHLFILIPPIFFFFCVVPYQIWYSINRSERPYLHCGISFLEYIFKIIVRQLRLSPTAFTWLIFIYPSKVYMTEFYGRRKKRNTRMEV</sequence>
<accession>A0A815MM74</accession>
<feature type="transmembrane region" description="Helical" evidence="1">
    <location>
        <begin position="259"/>
        <end position="278"/>
    </location>
</feature>
<dbReference type="EMBL" id="CAJNOJ010000383">
    <property type="protein sequence ID" value="CAF1426616.1"/>
    <property type="molecule type" value="Genomic_DNA"/>
</dbReference>
<feature type="transmembrane region" description="Helical" evidence="1">
    <location>
        <begin position="313"/>
        <end position="332"/>
    </location>
</feature>
<comment type="caution">
    <text evidence="3">The sequence shown here is derived from an EMBL/GenBank/DDBJ whole genome shotgun (WGS) entry which is preliminary data.</text>
</comment>
<reference evidence="3" key="1">
    <citation type="submission" date="2021-02" db="EMBL/GenBank/DDBJ databases">
        <authorList>
            <person name="Nowell W R."/>
        </authorList>
    </citation>
    <scope>NUCLEOTIDE SEQUENCE</scope>
</reference>
<dbReference type="Proteomes" id="UP000663852">
    <property type="component" value="Unassembled WGS sequence"/>
</dbReference>
<organism evidence="3 5">
    <name type="scientific">Adineta ricciae</name>
    <name type="common">Rotifer</name>
    <dbReference type="NCBI Taxonomy" id="249248"/>
    <lineage>
        <taxon>Eukaryota</taxon>
        <taxon>Metazoa</taxon>
        <taxon>Spiralia</taxon>
        <taxon>Gnathifera</taxon>
        <taxon>Rotifera</taxon>
        <taxon>Eurotatoria</taxon>
        <taxon>Bdelloidea</taxon>
        <taxon>Adinetida</taxon>
        <taxon>Adinetidae</taxon>
        <taxon>Adineta</taxon>
    </lineage>
</organism>
<name>A0A815MM74_ADIRI</name>
<evidence type="ECO:0000313" key="2">
    <source>
        <dbReference type="EMBL" id="CAF1217933.1"/>
    </source>
</evidence>
<evidence type="ECO:0000313" key="5">
    <source>
        <dbReference type="Proteomes" id="UP000663852"/>
    </source>
</evidence>
<keyword evidence="1" id="KW-1133">Transmembrane helix</keyword>
<feature type="transmembrane region" description="Helical" evidence="1">
    <location>
        <begin position="133"/>
        <end position="151"/>
    </location>
</feature>
<feature type="transmembrane region" description="Helical" evidence="1">
    <location>
        <begin position="171"/>
        <end position="191"/>
    </location>
</feature>
<evidence type="ECO:0000313" key="4">
    <source>
        <dbReference type="Proteomes" id="UP000663828"/>
    </source>
</evidence>
<evidence type="ECO:0008006" key="6">
    <source>
        <dbReference type="Google" id="ProtNLM"/>
    </source>
</evidence>
<feature type="transmembrane region" description="Helical" evidence="1">
    <location>
        <begin position="52"/>
        <end position="74"/>
    </location>
</feature>
<keyword evidence="1" id="KW-0812">Transmembrane</keyword>
<evidence type="ECO:0000313" key="3">
    <source>
        <dbReference type="EMBL" id="CAF1426616.1"/>
    </source>
</evidence>
<dbReference type="Gene3D" id="1.20.1070.10">
    <property type="entry name" value="Rhodopsin 7-helix transmembrane proteins"/>
    <property type="match status" value="1"/>
</dbReference>
<dbReference type="SUPFAM" id="SSF81321">
    <property type="entry name" value="Family A G protein-coupled receptor-like"/>
    <property type="match status" value="1"/>
</dbReference>
<keyword evidence="1" id="KW-0472">Membrane</keyword>
<feature type="transmembrane region" description="Helical" evidence="1">
    <location>
        <begin position="211"/>
        <end position="230"/>
    </location>
</feature>
<dbReference type="AlphaFoldDB" id="A0A815MM74"/>
<proteinExistence type="predicted"/>
<keyword evidence="4" id="KW-1185">Reference proteome</keyword>
<gene>
    <name evidence="3" type="ORF">EDS130_LOCUS37910</name>
    <name evidence="2" type="ORF">XAT740_LOCUS24548</name>
</gene>
<feature type="transmembrane region" description="Helical" evidence="1">
    <location>
        <begin position="86"/>
        <end position="108"/>
    </location>
</feature>
<protein>
    <recommendedName>
        <fullName evidence="6">G-protein coupled receptors family 1 profile domain-containing protein</fullName>
    </recommendedName>
</protein>
<dbReference type="SUPFAM" id="SSF57196">
    <property type="entry name" value="EGF/Laminin"/>
    <property type="match status" value="1"/>
</dbReference>
<dbReference type="EMBL" id="CAJNOR010001906">
    <property type="protein sequence ID" value="CAF1217933.1"/>
    <property type="molecule type" value="Genomic_DNA"/>
</dbReference>
<evidence type="ECO:0000256" key="1">
    <source>
        <dbReference type="SAM" id="Phobius"/>
    </source>
</evidence>